<keyword evidence="4" id="KW-1185">Reference proteome</keyword>
<dbReference type="EMBL" id="FPAV01000009">
    <property type="protein sequence ID" value="SFU01201.1"/>
    <property type="molecule type" value="Genomic_DNA"/>
</dbReference>
<organism evidence="2 5">
    <name type="scientific">Kosakonia radicincitans</name>
    <dbReference type="NCBI Taxonomy" id="283686"/>
    <lineage>
        <taxon>Bacteria</taxon>
        <taxon>Pseudomonadati</taxon>
        <taxon>Pseudomonadota</taxon>
        <taxon>Gammaproteobacteria</taxon>
        <taxon>Enterobacterales</taxon>
        <taxon>Enterobacteriaceae</taxon>
        <taxon>Kosakonia</taxon>
    </lineage>
</organism>
<dbReference type="AlphaFoldDB" id="A0AAX2EWT1"/>
<evidence type="ECO:0000313" key="2">
    <source>
        <dbReference type="EMBL" id="SFR22980.1"/>
    </source>
</evidence>
<accession>A0AAX2EWT1</accession>
<evidence type="ECO:0000256" key="1">
    <source>
        <dbReference type="SAM" id="Phobius"/>
    </source>
</evidence>
<evidence type="ECO:0000313" key="5">
    <source>
        <dbReference type="Proteomes" id="UP000199173"/>
    </source>
</evidence>
<evidence type="ECO:0000313" key="3">
    <source>
        <dbReference type="EMBL" id="SFU01201.1"/>
    </source>
</evidence>
<proteinExistence type="predicted"/>
<protein>
    <recommendedName>
        <fullName evidence="6">Fimbrial protein</fullName>
    </recommendedName>
</protein>
<dbReference type="Proteomes" id="UP000199173">
    <property type="component" value="Unassembled WGS sequence"/>
</dbReference>
<keyword evidence="1" id="KW-0472">Membrane</keyword>
<dbReference type="RefSeq" id="WP_083596758.1">
    <property type="nucleotide sequence ID" value="NZ_FOHP01000001.1"/>
</dbReference>
<dbReference type="EMBL" id="FOYJ01000010">
    <property type="protein sequence ID" value="SFR22980.1"/>
    <property type="molecule type" value="Genomic_DNA"/>
</dbReference>
<evidence type="ECO:0008006" key="6">
    <source>
        <dbReference type="Google" id="ProtNLM"/>
    </source>
</evidence>
<keyword evidence="1" id="KW-0812">Transmembrane</keyword>
<gene>
    <name evidence="3" type="ORF">SAMN03159428_03387</name>
    <name evidence="2" type="ORF">SAMN03159514_03928</name>
</gene>
<reference evidence="4 5" key="1">
    <citation type="submission" date="2016-10" db="EMBL/GenBank/DDBJ databases">
        <authorList>
            <person name="Varghese N."/>
            <person name="Submissions S."/>
        </authorList>
    </citation>
    <scope>NUCLEOTIDE SEQUENCE [LARGE SCALE GENOMIC DNA]</scope>
    <source>
        <strain evidence="3 4">NFIX06</strain>
        <strain evidence="2 5">NFIX08</strain>
    </source>
</reference>
<evidence type="ECO:0000313" key="4">
    <source>
        <dbReference type="Proteomes" id="UP000198760"/>
    </source>
</evidence>
<feature type="transmembrane region" description="Helical" evidence="1">
    <location>
        <begin position="24"/>
        <end position="49"/>
    </location>
</feature>
<sequence>MKRNAFNQQGENDGRLQSDIKNNLFYRMVIFLCRLIGIKSIAFCCLLFTSIIHAATVDITAEFAADISKPQNNQFTNTTPISGFCAEYPAQCASNEDFNAIFSVIVPGLTAERDLITDWAYPTFMTHHPSLTLDATPRAVELIDPATGRRISANFRLVVVGMTFTRLSGNEDLGLAIANSGPPVWAYCGYETADISDRIGKLAWSINGDHKMNCYAQLDSVYEFTGTVAISDVSIGYILKLPDPLNVYGGDYEGEVIYSIGDGGDVDFHGRNTSDSEIRFHIIATVKHAFNIFFPAGSNNLNVKLDAQGSWNQWVNGGRAPDSLTKDVPFLLTSSTPFVVTMRCGIDGGNQNCGLGNGNEKVPLDVSLSLPGFTSNGVGVNNLRLTTAANGVEIDPPGTFLIDQHSYVNFRVPRQGVETMVKSPGSTWKGLVTLVFDTQTQ</sequence>
<comment type="caution">
    <text evidence="2">The sequence shown here is derived from an EMBL/GenBank/DDBJ whole genome shotgun (WGS) entry which is preliminary data.</text>
</comment>
<name>A0AAX2EWT1_9ENTR</name>
<dbReference type="Proteomes" id="UP000198760">
    <property type="component" value="Unassembled WGS sequence"/>
</dbReference>
<keyword evidence="1" id="KW-1133">Transmembrane helix</keyword>